<protein>
    <recommendedName>
        <fullName evidence="2">Linalool dehydratase/isomerase domain-containing protein</fullName>
    </recommendedName>
</protein>
<dbReference type="InterPro" id="IPR041411">
    <property type="entry name" value="Ldi"/>
</dbReference>
<feature type="transmembrane region" description="Helical" evidence="1">
    <location>
        <begin position="155"/>
        <end position="177"/>
    </location>
</feature>
<evidence type="ECO:0000313" key="4">
    <source>
        <dbReference type="Proteomes" id="UP000766486"/>
    </source>
</evidence>
<feature type="transmembrane region" description="Helical" evidence="1">
    <location>
        <begin position="56"/>
        <end position="75"/>
    </location>
</feature>
<dbReference type="Proteomes" id="UP000766486">
    <property type="component" value="Unassembled WGS sequence"/>
</dbReference>
<name>A0ABY6URY6_BIOOC</name>
<evidence type="ECO:0000259" key="2">
    <source>
        <dbReference type="Pfam" id="PF18566"/>
    </source>
</evidence>
<keyword evidence="1" id="KW-0812">Transmembrane</keyword>
<reference evidence="3 4" key="1">
    <citation type="submission" date="2019-06" db="EMBL/GenBank/DDBJ databases">
        <authorList>
            <person name="Broberg M."/>
        </authorList>
    </citation>
    <scope>NUCLEOTIDE SEQUENCE [LARGE SCALE GENOMIC DNA]</scope>
</reference>
<evidence type="ECO:0000313" key="3">
    <source>
        <dbReference type="EMBL" id="VUC32745.1"/>
    </source>
</evidence>
<accession>A0ABY6URY6</accession>
<feature type="transmembrane region" description="Helical" evidence="1">
    <location>
        <begin position="81"/>
        <end position="109"/>
    </location>
</feature>
<organism evidence="3 4">
    <name type="scientific">Bionectria ochroleuca</name>
    <name type="common">Gliocladium roseum</name>
    <dbReference type="NCBI Taxonomy" id="29856"/>
    <lineage>
        <taxon>Eukaryota</taxon>
        <taxon>Fungi</taxon>
        <taxon>Dikarya</taxon>
        <taxon>Ascomycota</taxon>
        <taxon>Pezizomycotina</taxon>
        <taxon>Sordariomycetes</taxon>
        <taxon>Hypocreomycetidae</taxon>
        <taxon>Hypocreales</taxon>
        <taxon>Bionectriaceae</taxon>
        <taxon>Clonostachys</taxon>
    </lineage>
</organism>
<comment type="caution">
    <text evidence="3">The sequence shown here is derived from an EMBL/GenBank/DDBJ whole genome shotgun (WGS) entry which is preliminary data.</text>
</comment>
<gene>
    <name evidence="3" type="ORF">CLO192961_LOCUS328991</name>
</gene>
<keyword evidence="1" id="KW-0472">Membrane</keyword>
<feature type="domain" description="Linalool dehydratase/isomerase" evidence="2">
    <location>
        <begin position="250"/>
        <end position="547"/>
    </location>
</feature>
<dbReference type="EMBL" id="CABFNS010000851">
    <property type="protein sequence ID" value="VUC32745.1"/>
    <property type="molecule type" value="Genomic_DNA"/>
</dbReference>
<feature type="transmembrane region" description="Helical" evidence="1">
    <location>
        <begin position="116"/>
        <end position="143"/>
    </location>
</feature>
<dbReference type="Pfam" id="PF18566">
    <property type="entry name" value="Ldi"/>
    <property type="match status" value="1"/>
</dbReference>
<sequence>MGLQINDKLNGASVSSVEETPKHARSVGFKGRYVLELIPPNVGTGPHRKNVQALTLMVWSLAALSGTLVFFQPWFNIGSNIRAAALGLVFPGAGYLASANVFGVVLFLLTWATIPLALFAWFGAGAIIFPLLVWGLSALGAYIVTGDVASESAGLFAPGILFSAFFLANKFAAIGRVTASKKRLQRNEFIPQQLEEIDQEAATASVPEEEGELDLETLRRLQFLFDQAFQNLDDWSGFTRIDQFQTSALRYQIYQMMYCLGLYQAGYAPNCHAYVSEAFRRVIERSLTSTVLNFWKWERLAGKFSLDCDPVQKDNIMVTGFLLQGVMLYTANTGDMRYTEPGSLVFNIEDKLAYKYAVQDLQESLLRQWSTSPYCLIPCEPNWIYVMCNLQGMTGAVVYDRVFGTRSTEIILPSFEESLNTNFTEPSGSVLPIRSELTGFTIPGLCGASGDLATVIMGAGPLRNLSRRLWAIVRKENIRFDRKTGSLSLTGLVGADAIDQGNYRASEYAMYPYIAIAAAEYGDEPLKQAAMRKFEQGWGLVTTSTGAKSLDLTKASTLMNYAALTATLIRPGAYERMIKKGPSNTTLKGPILSEVPYPGVLVAKARSQTSTDLEIVLYPSADPGTFKLGITRLQPGKCYAHGMETLVADGDGNLSLTILVDGRTHIHLKPVTI</sequence>
<proteinExistence type="predicted"/>
<keyword evidence="1" id="KW-1133">Transmembrane helix</keyword>
<evidence type="ECO:0000256" key="1">
    <source>
        <dbReference type="SAM" id="Phobius"/>
    </source>
</evidence>
<keyword evidence="4" id="KW-1185">Reference proteome</keyword>